<keyword evidence="2" id="KW-1185">Reference proteome</keyword>
<reference evidence="1 2" key="2">
    <citation type="journal article" date="2022" name="Mol. Ecol. Resour.">
        <title>The genomes of chicory, endive, great burdock and yacon provide insights into Asteraceae paleo-polyploidization history and plant inulin production.</title>
        <authorList>
            <person name="Fan W."/>
            <person name="Wang S."/>
            <person name="Wang H."/>
            <person name="Wang A."/>
            <person name="Jiang F."/>
            <person name="Liu H."/>
            <person name="Zhao H."/>
            <person name="Xu D."/>
            <person name="Zhang Y."/>
        </authorList>
    </citation>
    <scope>NUCLEOTIDE SEQUENCE [LARGE SCALE GENOMIC DNA]</scope>
    <source>
        <strain evidence="2">cv. Punajuju</strain>
        <tissue evidence="1">Leaves</tissue>
    </source>
</reference>
<dbReference type="Proteomes" id="UP001055811">
    <property type="component" value="Linkage Group LG02"/>
</dbReference>
<accession>A0ACB9GBF9</accession>
<protein>
    <submittedName>
        <fullName evidence="1">Uncharacterized protein</fullName>
    </submittedName>
</protein>
<organism evidence="1 2">
    <name type="scientific">Cichorium intybus</name>
    <name type="common">Chicory</name>
    <dbReference type="NCBI Taxonomy" id="13427"/>
    <lineage>
        <taxon>Eukaryota</taxon>
        <taxon>Viridiplantae</taxon>
        <taxon>Streptophyta</taxon>
        <taxon>Embryophyta</taxon>
        <taxon>Tracheophyta</taxon>
        <taxon>Spermatophyta</taxon>
        <taxon>Magnoliopsida</taxon>
        <taxon>eudicotyledons</taxon>
        <taxon>Gunneridae</taxon>
        <taxon>Pentapetalae</taxon>
        <taxon>asterids</taxon>
        <taxon>campanulids</taxon>
        <taxon>Asterales</taxon>
        <taxon>Asteraceae</taxon>
        <taxon>Cichorioideae</taxon>
        <taxon>Cichorieae</taxon>
        <taxon>Cichoriinae</taxon>
        <taxon>Cichorium</taxon>
    </lineage>
</organism>
<reference evidence="2" key="1">
    <citation type="journal article" date="2022" name="Mol. Ecol. Resour.">
        <title>The genomes of chicory, endive, great burdock and yacon provide insights into Asteraceae palaeo-polyploidization history and plant inulin production.</title>
        <authorList>
            <person name="Fan W."/>
            <person name="Wang S."/>
            <person name="Wang H."/>
            <person name="Wang A."/>
            <person name="Jiang F."/>
            <person name="Liu H."/>
            <person name="Zhao H."/>
            <person name="Xu D."/>
            <person name="Zhang Y."/>
        </authorList>
    </citation>
    <scope>NUCLEOTIDE SEQUENCE [LARGE SCALE GENOMIC DNA]</scope>
    <source>
        <strain evidence="2">cv. Punajuju</strain>
    </source>
</reference>
<evidence type="ECO:0000313" key="1">
    <source>
        <dbReference type="EMBL" id="KAI3780939.1"/>
    </source>
</evidence>
<dbReference type="EMBL" id="CM042010">
    <property type="protein sequence ID" value="KAI3780939.1"/>
    <property type="molecule type" value="Genomic_DNA"/>
</dbReference>
<evidence type="ECO:0000313" key="2">
    <source>
        <dbReference type="Proteomes" id="UP001055811"/>
    </source>
</evidence>
<gene>
    <name evidence="1" type="ORF">L2E82_10933</name>
</gene>
<proteinExistence type="predicted"/>
<comment type="caution">
    <text evidence="1">The sequence shown here is derived from an EMBL/GenBank/DDBJ whole genome shotgun (WGS) entry which is preliminary data.</text>
</comment>
<name>A0ACB9GBF9_CICIN</name>
<sequence>MGQNCVLHCTNRDWSGDLHWRQAQCAQEPGGVRPGAVWDKMVVVHAKTRNNRNVNAASIQMVRPLVAMILDAISKRCGLYGYDVLVRPSGYDKLIRLLTELCSSYRLLNVPAVVLDDFVGLQDFNHSILRLGPSNSCIIRRTQIAEKANKLL</sequence>